<dbReference type="EMBL" id="CAJNOK010000105">
    <property type="protein sequence ID" value="CAF0729584.1"/>
    <property type="molecule type" value="Genomic_DNA"/>
</dbReference>
<evidence type="ECO:0000313" key="6">
    <source>
        <dbReference type="Proteomes" id="UP000663829"/>
    </source>
</evidence>
<dbReference type="InterPro" id="IPR000719">
    <property type="entry name" value="Prot_kinase_dom"/>
</dbReference>
<evidence type="ECO:0000313" key="4">
    <source>
        <dbReference type="EMBL" id="CAF3504515.1"/>
    </source>
</evidence>
<dbReference type="Proteomes" id="UP000663829">
    <property type="component" value="Unassembled WGS sequence"/>
</dbReference>
<evidence type="ECO:0000313" key="3">
    <source>
        <dbReference type="EMBL" id="CAF0909731.1"/>
    </source>
</evidence>
<sequence length="285" mass="33131">MNVSITLSGITVHLKEDHNFHWLFRVGRVFCVFDQQDSGNICFGVEAQDGKQFIKYAGAKPTEFEGDPRDAVQRLKEAVDVYEDLVHEHLIALRSHFAVDGGGYALVYEWFNGECLHPHWSYPPPAKYTDSRSPYYRFRQLSIKLRLEALDHIYSFHKYTEAKRYVAIDFYDGSILYNFDTHTTKICDIDFYQRQPCTNTNGWGSPRYIAPEELDPTTQLDERTNVFRMGAIAFGLLGGELDRSRSKWEGGEELYRIALKAVDDNPMQRYASVREFTNEWNQYTT</sequence>
<dbReference type="InterPro" id="IPR011009">
    <property type="entry name" value="Kinase-like_dom_sf"/>
</dbReference>
<protein>
    <recommendedName>
        <fullName evidence="1">Protein kinase domain-containing protein</fullName>
    </recommendedName>
</protein>
<dbReference type="Proteomes" id="UP000677228">
    <property type="component" value="Unassembled WGS sequence"/>
</dbReference>
<feature type="domain" description="Protein kinase" evidence="1">
    <location>
        <begin position="30"/>
        <end position="285"/>
    </location>
</feature>
<evidence type="ECO:0000313" key="5">
    <source>
        <dbReference type="EMBL" id="CAF3691055.1"/>
    </source>
</evidence>
<dbReference type="OrthoDB" id="9973639at2759"/>
<dbReference type="EMBL" id="CAJNOQ010001652">
    <property type="protein sequence ID" value="CAF0909731.1"/>
    <property type="molecule type" value="Genomic_DNA"/>
</dbReference>
<dbReference type="PROSITE" id="PS50011">
    <property type="entry name" value="PROTEIN_KINASE_DOM"/>
    <property type="match status" value="1"/>
</dbReference>
<dbReference type="EMBL" id="CAJOBA010000105">
    <property type="protein sequence ID" value="CAF3504515.1"/>
    <property type="molecule type" value="Genomic_DNA"/>
</dbReference>
<dbReference type="Proteomes" id="UP000682733">
    <property type="component" value="Unassembled WGS sequence"/>
</dbReference>
<dbReference type="AlphaFoldDB" id="A0A814A7T3"/>
<gene>
    <name evidence="3" type="ORF">GPM918_LOCUS9082</name>
    <name evidence="2" type="ORF">OVA965_LOCUS700</name>
    <name evidence="5" type="ORF">SRO942_LOCUS9083</name>
    <name evidence="4" type="ORF">TMI583_LOCUS700</name>
</gene>
<accession>A0A814A7T3</accession>
<evidence type="ECO:0000313" key="2">
    <source>
        <dbReference type="EMBL" id="CAF0729584.1"/>
    </source>
</evidence>
<reference evidence="3" key="1">
    <citation type="submission" date="2021-02" db="EMBL/GenBank/DDBJ databases">
        <authorList>
            <person name="Nowell W R."/>
        </authorList>
    </citation>
    <scope>NUCLEOTIDE SEQUENCE</scope>
</reference>
<dbReference type="SUPFAM" id="SSF56112">
    <property type="entry name" value="Protein kinase-like (PK-like)"/>
    <property type="match status" value="1"/>
</dbReference>
<dbReference type="EMBL" id="CAJOBC010001652">
    <property type="protein sequence ID" value="CAF3691055.1"/>
    <property type="molecule type" value="Genomic_DNA"/>
</dbReference>
<organism evidence="3 6">
    <name type="scientific">Didymodactylos carnosus</name>
    <dbReference type="NCBI Taxonomy" id="1234261"/>
    <lineage>
        <taxon>Eukaryota</taxon>
        <taxon>Metazoa</taxon>
        <taxon>Spiralia</taxon>
        <taxon>Gnathifera</taxon>
        <taxon>Rotifera</taxon>
        <taxon>Eurotatoria</taxon>
        <taxon>Bdelloidea</taxon>
        <taxon>Philodinida</taxon>
        <taxon>Philodinidae</taxon>
        <taxon>Didymodactylos</taxon>
    </lineage>
</organism>
<comment type="caution">
    <text evidence="3">The sequence shown here is derived from an EMBL/GenBank/DDBJ whole genome shotgun (WGS) entry which is preliminary data.</text>
</comment>
<proteinExistence type="predicted"/>
<evidence type="ECO:0000259" key="1">
    <source>
        <dbReference type="PROSITE" id="PS50011"/>
    </source>
</evidence>
<name>A0A814A7T3_9BILA</name>
<dbReference type="GO" id="GO:0005524">
    <property type="term" value="F:ATP binding"/>
    <property type="evidence" value="ECO:0007669"/>
    <property type="project" value="InterPro"/>
</dbReference>
<keyword evidence="6" id="KW-1185">Reference proteome</keyword>
<dbReference type="Gene3D" id="1.10.510.10">
    <property type="entry name" value="Transferase(Phosphotransferase) domain 1"/>
    <property type="match status" value="1"/>
</dbReference>
<dbReference type="GO" id="GO:0004672">
    <property type="term" value="F:protein kinase activity"/>
    <property type="evidence" value="ECO:0007669"/>
    <property type="project" value="InterPro"/>
</dbReference>
<dbReference type="Proteomes" id="UP000681722">
    <property type="component" value="Unassembled WGS sequence"/>
</dbReference>